<evidence type="ECO:0000313" key="3">
    <source>
        <dbReference type="Proteomes" id="UP001223144"/>
    </source>
</evidence>
<dbReference type="InterPro" id="IPR000014">
    <property type="entry name" value="PAS"/>
</dbReference>
<dbReference type="RefSeq" id="WP_279928709.1">
    <property type="nucleotide sequence ID" value="NZ_JARWBG010000016.1"/>
</dbReference>
<dbReference type="PROSITE" id="PS50112">
    <property type="entry name" value="PAS"/>
    <property type="match status" value="1"/>
</dbReference>
<protein>
    <submittedName>
        <fullName evidence="2">PAS domain-containing protein</fullName>
    </submittedName>
</protein>
<dbReference type="Pfam" id="PF08448">
    <property type="entry name" value="PAS_4"/>
    <property type="match status" value="1"/>
</dbReference>
<gene>
    <name evidence="2" type="ORF">QCN29_15850</name>
</gene>
<dbReference type="Gene3D" id="3.30.450.20">
    <property type="entry name" value="PAS domain"/>
    <property type="match status" value="1"/>
</dbReference>
<dbReference type="InterPro" id="IPR035965">
    <property type="entry name" value="PAS-like_dom_sf"/>
</dbReference>
<name>A0ABT6HNE1_9ACTN</name>
<reference evidence="2 3" key="1">
    <citation type="submission" date="2023-04" db="EMBL/GenBank/DDBJ databases">
        <title>Streptomyces chengmaiensis sp. nov. isolated from the stem of mangrove plant in Hainan.</title>
        <authorList>
            <person name="Huang X."/>
            <person name="Zhou S."/>
            <person name="Chu X."/>
            <person name="Xie Y."/>
            <person name="Lin Y."/>
        </authorList>
    </citation>
    <scope>NUCLEOTIDE SEQUENCE [LARGE SCALE GENOMIC DNA]</scope>
    <source>
        <strain evidence="2 3">HNM0663</strain>
    </source>
</reference>
<keyword evidence="3" id="KW-1185">Reference proteome</keyword>
<evidence type="ECO:0000259" key="1">
    <source>
        <dbReference type="PROSITE" id="PS50112"/>
    </source>
</evidence>
<dbReference type="SMART" id="SM00091">
    <property type="entry name" value="PAS"/>
    <property type="match status" value="1"/>
</dbReference>
<accession>A0ABT6HNE1</accession>
<sequence>MDAHGFEADPGQGHALDRELADFVRRVGELRAARGLPTTELHTLLDAALFELEHVADDLWPAWRRRLAAQWPQAPRTPARASADRAEQQLFKALFQRLPLPVALIDADTAVRRMNVAATELTGVRAGYAAGRPLAGLLRPGDRAALRSQAAAVARGEGGRSLRVHLQQAPTTPLLVTLTALRPPNEQQPAVLLVLQTDGTRTAHPFPSPSAPVAGRGAARPDLTEATRHAELIDVLDAMTTALLLDGGGEPQQVLSTAARVLSAGFADWVVADLSSGGVLRRVCVRGPENGRGPENDRAADTLAKKVAAQDPADCPLVVETARGGPASLQVRPDDLEAFGRDETGDSILVQADVTSLLCAPLHTPVAGGGRVDAVLTLFRTGPRLAFSLAEARIVDVMGHHIALAMRRRLS</sequence>
<organism evidence="2 3">
    <name type="scientific">Streptomyces chengmaiensis</name>
    <dbReference type="NCBI Taxonomy" id="3040919"/>
    <lineage>
        <taxon>Bacteria</taxon>
        <taxon>Bacillati</taxon>
        <taxon>Actinomycetota</taxon>
        <taxon>Actinomycetes</taxon>
        <taxon>Kitasatosporales</taxon>
        <taxon>Streptomycetaceae</taxon>
        <taxon>Streptomyces</taxon>
    </lineage>
</organism>
<dbReference type="SUPFAM" id="SSF55781">
    <property type="entry name" value="GAF domain-like"/>
    <property type="match status" value="1"/>
</dbReference>
<dbReference type="Proteomes" id="UP001223144">
    <property type="component" value="Unassembled WGS sequence"/>
</dbReference>
<comment type="caution">
    <text evidence="2">The sequence shown here is derived from an EMBL/GenBank/DDBJ whole genome shotgun (WGS) entry which is preliminary data.</text>
</comment>
<proteinExistence type="predicted"/>
<dbReference type="InterPro" id="IPR013656">
    <property type="entry name" value="PAS_4"/>
</dbReference>
<evidence type="ECO:0000313" key="2">
    <source>
        <dbReference type="EMBL" id="MDH2390238.1"/>
    </source>
</evidence>
<dbReference type="SUPFAM" id="SSF55785">
    <property type="entry name" value="PYP-like sensor domain (PAS domain)"/>
    <property type="match status" value="1"/>
</dbReference>
<feature type="domain" description="PAS" evidence="1">
    <location>
        <begin position="87"/>
        <end position="157"/>
    </location>
</feature>
<dbReference type="EMBL" id="JARWBG010000016">
    <property type="protein sequence ID" value="MDH2390238.1"/>
    <property type="molecule type" value="Genomic_DNA"/>
</dbReference>
<dbReference type="CDD" id="cd00130">
    <property type="entry name" value="PAS"/>
    <property type="match status" value="1"/>
</dbReference>